<comment type="caution">
    <text evidence="2">The sequence shown here is derived from an EMBL/GenBank/DDBJ whole genome shotgun (WGS) entry which is preliminary data.</text>
</comment>
<dbReference type="EMBL" id="DTDV01000023">
    <property type="protein sequence ID" value="HGK24502.1"/>
    <property type="molecule type" value="Genomic_DNA"/>
</dbReference>
<accession>A0A7V3ZK89</accession>
<evidence type="ECO:0000313" key="2">
    <source>
        <dbReference type="EMBL" id="HGK24502.1"/>
    </source>
</evidence>
<dbReference type="Gene3D" id="3.40.50.300">
    <property type="entry name" value="P-loop containing nucleotide triphosphate hydrolases"/>
    <property type="match status" value="1"/>
</dbReference>
<dbReference type="Gene3D" id="3.40.91.30">
    <property type="match status" value="1"/>
</dbReference>
<gene>
    <name evidence="2" type="ORF">ENU78_08805</name>
</gene>
<dbReference type="InterPro" id="IPR027417">
    <property type="entry name" value="P-loop_NTPase"/>
</dbReference>
<sequence length="310" mass="37211">MNKIKLITVSRDFGTDADEIVERVAKKVNGEIINKQKILNQLKEKNINVEELIKKEKELIFQRKDKEFIENYKEYIKKGITEIIKEKDSILFLLGRGGQFLFKDEDHAFHLNIFAPLEFRIKYLAQKYLLPEEKAFEIIREKDFEREIFYNVMFGNNWKNPYLYNLAIDRSAFTPSEIEDMILRIVEKKEVPKILFEQIPLPTKPNFANKSEEEFAKILSFYQIKWEYEPRTFPLEWDSEGNIIESFTPDFYLPDFDLYIELTLQKPRVMSEKLKKIKKLKELYPNVKIKLFYGKEYEKLLAKFGIKEIR</sequence>
<proteinExistence type="predicted"/>
<feature type="coiled-coil region" evidence="1">
    <location>
        <begin position="25"/>
        <end position="59"/>
    </location>
</feature>
<dbReference type="AlphaFoldDB" id="A0A7V3ZK89"/>
<keyword evidence="2" id="KW-0418">Kinase</keyword>
<protein>
    <submittedName>
        <fullName evidence="2">Cytidylate kinase-like family protein</fullName>
    </submittedName>
</protein>
<evidence type="ECO:0000256" key="1">
    <source>
        <dbReference type="SAM" id="Coils"/>
    </source>
</evidence>
<dbReference type="GO" id="GO:0016301">
    <property type="term" value="F:kinase activity"/>
    <property type="evidence" value="ECO:0007669"/>
    <property type="project" value="UniProtKB-KW"/>
</dbReference>
<reference evidence="2" key="1">
    <citation type="journal article" date="2020" name="mSystems">
        <title>Genome- and Community-Level Interaction Insights into Carbon Utilization and Element Cycling Functions of Hydrothermarchaeota in Hydrothermal Sediment.</title>
        <authorList>
            <person name="Zhou Z."/>
            <person name="Liu Y."/>
            <person name="Xu W."/>
            <person name="Pan J."/>
            <person name="Luo Z.H."/>
            <person name="Li M."/>
        </authorList>
    </citation>
    <scope>NUCLEOTIDE SEQUENCE [LARGE SCALE GENOMIC DNA]</scope>
    <source>
        <strain evidence="2">SpSt-70</strain>
    </source>
</reference>
<dbReference type="Pfam" id="PF13189">
    <property type="entry name" value="Cytidylate_kin2"/>
    <property type="match status" value="1"/>
</dbReference>
<keyword evidence="2" id="KW-0808">Transferase</keyword>
<keyword evidence="1" id="KW-0175">Coiled coil</keyword>
<name>A0A7V3ZK89_DICTH</name>
<organism evidence="2">
    <name type="scientific">Dictyoglomus thermophilum</name>
    <dbReference type="NCBI Taxonomy" id="14"/>
    <lineage>
        <taxon>Bacteria</taxon>
        <taxon>Pseudomonadati</taxon>
        <taxon>Dictyoglomota</taxon>
        <taxon>Dictyoglomia</taxon>
        <taxon>Dictyoglomales</taxon>
        <taxon>Dictyoglomaceae</taxon>
        <taxon>Dictyoglomus</taxon>
    </lineage>
</organism>